<name>A0A9J6H184_HAELO</name>
<dbReference type="AlphaFoldDB" id="A0A9J6H184"/>
<dbReference type="PANTHER" id="PTHR21049:SF0">
    <property type="entry name" value="DOLICHYL-DIPHOSPHOOLIGOSACCHARIDE--PROTEIN GLYCOSYLTRANSFERASE SUBUNIT 1"/>
    <property type="match status" value="1"/>
</dbReference>
<dbReference type="PANTHER" id="PTHR21049">
    <property type="entry name" value="RIBOPHORIN I"/>
    <property type="match status" value="1"/>
</dbReference>
<proteinExistence type="inferred from homology"/>
<dbReference type="GO" id="GO:0018279">
    <property type="term" value="P:protein N-linked glycosylation via asparagine"/>
    <property type="evidence" value="ECO:0007669"/>
    <property type="project" value="TreeGrafter"/>
</dbReference>
<evidence type="ECO:0000313" key="13">
    <source>
        <dbReference type="Proteomes" id="UP000821853"/>
    </source>
</evidence>
<evidence type="ECO:0000256" key="6">
    <source>
        <dbReference type="ARBA" id="ARBA00022692"/>
    </source>
</evidence>
<dbReference type="Pfam" id="PF04597">
    <property type="entry name" value="Ribophorin_I"/>
    <property type="match status" value="1"/>
</dbReference>
<gene>
    <name evidence="12" type="ORF">HPB48_009015</name>
</gene>
<keyword evidence="10" id="KW-0472">Membrane</keyword>
<comment type="pathway">
    <text evidence="3 11">Protein modification; protein glycosylation.</text>
</comment>
<keyword evidence="8 11" id="KW-0256">Endoplasmic reticulum</keyword>
<evidence type="ECO:0000256" key="2">
    <source>
        <dbReference type="ARBA" id="ARBA00004115"/>
    </source>
</evidence>
<evidence type="ECO:0000256" key="11">
    <source>
        <dbReference type="RuleBase" id="RU361143"/>
    </source>
</evidence>
<evidence type="ECO:0000256" key="4">
    <source>
        <dbReference type="ARBA" id="ARBA00008905"/>
    </source>
</evidence>
<evidence type="ECO:0000313" key="12">
    <source>
        <dbReference type="EMBL" id="KAH9381405.1"/>
    </source>
</evidence>
<evidence type="ECO:0000256" key="8">
    <source>
        <dbReference type="ARBA" id="ARBA00022824"/>
    </source>
</evidence>
<evidence type="ECO:0000256" key="3">
    <source>
        <dbReference type="ARBA" id="ARBA00004922"/>
    </source>
</evidence>
<keyword evidence="7" id="KW-0732">Signal</keyword>
<dbReference type="GO" id="GO:0008250">
    <property type="term" value="C:oligosaccharyltransferase complex"/>
    <property type="evidence" value="ECO:0007669"/>
    <property type="project" value="UniProtKB-UniRule"/>
</dbReference>
<comment type="similarity">
    <text evidence="4 11">Belongs to the OST1 family.</text>
</comment>
<dbReference type="VEuPathDB" id="VectorBase:HLOH_048188"/>
<evidence type="ECO:0000256" key="9">
    <source>
        <dbReference type="ARBA" id="ARBA00022989"/>
    </source>
</evidence>
<dbReference type="OrthoDB" id="310030at2759"/>
<comment type="subcellular location">
    <subcellularLocation>
        <location evidence="2 11">Endoplasmic reticulum membrane</location>
        <topology evidence="2 11">Single-pass type I membrane protein</topology>
    </subcellularLocation>
</comment>
<comment type="function">
    <text evidence="1 11">Subunit of the oligosaccharyl transferase (OST) complex that catalyzes the initial transfer of a defined glycan (Glc(3)Man(9)GlcNAc(2) in eukaryotes) from the lipid carrier dolichol-pyrophosphate to an asparagine residue within an Asn-X-Ser/Thr consensus motif in nascent polypeptide chains, the first step in protein N-glycosylation. N-glycosylation occurs cotranslationally and the complex associates with the Sec61 complex at the channel-forming translocon complex that mediates protein translocation across the endoplasmic reticulum (ER). All subunits are required for a maximal enzyme activity.</text>
</comment>
<sequence>MQFCVFPIGYVQSTKDRHAEETCDAVIFLPIHLFQYNLNYLPFDVAGATITTASNCLRPWQAGKTLKLVVETTFSHLVTPHPTHITQAERQLALYQGNHYFLSPYATESQVTRVSLPTPKLESFSKLKPVTHSDNLVTYGPYEQVKPYTEDKLTVHYENNNPFLTITNLDRAIEVSHWGVISVEEVIDLRHTGAILKGSFSRYEYQRDQNGVSSVKSFKVIGASLLGRQNQRLSVLGGN</sequence>
<evidence type="ECO:0000256" key="10">
    <source>
        <dbReference type="ARBA" id="ARBA00023136"/>
    </source>
</evidence>
<evidence type="ECO:0000256" key="7">
    <source>
        <dbReference type="ARBA" id="ARBA00022729"/>
    </source>
</evidence>
<keyword evidence="13" id="KW-1185">Reference proteome</keyword>
<evidence type="ECO:0000256" key="1">
    <source>
        <dbReference type="ARBA" id="ARBA00002791"/>
    </source>
</evidence>
<reference evidence="12 13" key="1">
    <citation type="journal article" date="2020" name="Cell">
        <title>Large-Scale Comparative Analyses of Tick Genomes Elucidate Their Genetic Diversity and Vector Capacities.</title>
        <authorList>
            <consortium name="Tick Genome and Microbiome Consortium (TIGMIC)"/>
            <person name="Jia N."/>
            <person name="Wang J."/>
            <person name="Shi W."/>
            <person name="Du L."/>
            <person name="Sun Y."/>
            <person name="Zhan W."/>
            <person name="Jiang J.F."/>
            <person name="Wang Q."/>
            <person name="Zhang B."/>
            <person name="Ji P."/>
            <person name="Bell-Sakyi L."/>
            <person name="Cui X.M."/>
            <person name="Yuan T.T."/>
            <person name="Jiang B.G."/>
            <person name="Yang W.F."/>
            <person name="Lam T.T."/>
            <person name="Chang Q.C."/>
            <person name="Ding S.J."/>
            <person name="Wang X.J."/>
            <person name="Zhu J.G."/>
            <person name="Ruan X.D."/>
            <person name="Zhao L."/>
            <person name="Wei J.T."/>
            <person name="Ye R.Z."/>
            <person name="Que T.C."/>
            <person name="Du C.H."/>
            <person name="Zhou Y.H."/>
            <person name="Cheng J.X."/>
            <person name="Dai P.F."/>
            <person name="Guo W.B."/>
            <person name="Han X.H."/>
            <person name="Huang E.J."/>
            <person name="Li L.F."/>
            <person name="Wei W."/>
            <person name="Gao Y.C."/>
            <person name="Liu J.Z."/>
            <person name="Shao H.Z."/>
            <person name="Wang X."/>
            <person name="Wang C.C."/>
            <person name="Yang T.C."/>
            <person name="Huo Q.B."/>
            <person name="Li W."/>
            <person name="Chen H.Y."/>
            <person name="Chen S.E."/>
            <person name="Zhou L.G."/>
            <person name="Ni X.B."/>
            <person name="Tian J.H."/>
            <person name="Sheng Y."/>
            <person name="Liu T."/>
            <person name="Pan Y.S."/>
            <person name="Xia L.Y."/>
            <person name="Li J."/>
            <person name="Zhao F."/>
            <person name="Cao W.C."/>
        </authorList>
    </citation>
    <scope>NUCLEOTIDE SEQUENCE [LARGE SCALE GENOMIC DNA]</scope>
    <source>
        <strain evidence="12">HaeL-2018</strain>
    </source>
</reference>
<keyword evidence="6" id="KW-0812">Transmembrane</keyword>
<accession>A0A9J6H184</accession>
<dbReference type="OMA" id="TCDAVIF"/>
<dbReference type="InterPro" id="IPR007676">
    <property type="entry name" value="Ribophorin_I"/>
</dbReference>
<keyword evidence="9" id="KW-1133">Transmembrane helix</keyword>
<protein>
    <recommendedName>
        <fullName evidence="5 11">Dolichyl-diphosphooligosaccharide--protein glycosyltransferase subunit 1</fullName>
    </recommendedName>
</protein>
<organism evidence="12 13">
    <name type="scientific">Haemaphysalis longicornis</name>
    <name type="common">Bush tick</name>
    <dbReference type="NCBI Taxonomy" id="44386"/>
    <lineage>
        <taxon>Eukaryota</taxon>
        <taxon>Metazoa</taxon>
        <taxon>Ecdysozoa</taxon>
        <taxon>Arthropoda</taxon>
        <taxon>Chelicerata</taxon>
        <taxon>Arachnida</taxon>
        <taxon>Acari</taxon>
        <taxon>Parasitiformes</taxon>
        <taxon>Ixodida</taxon>
        <taxon>Ixodoidea</taxon>
        <taxon>Ixodidae</taxon>
        <taxon>Haemaphysalinae</taxon>
        <taxon>Haemaphysalis</taxon>
    </lineage>
</organism>
<dbReference type="Proteomes" id="UP000821853">
    <property type="component" value="Chromosome 9"/>
</dbReference>
<comment type="caution">
    <text evidence="12">The sequence shown here is derived from an EMBL/GenBank/DDBJ whole genome shotgun (WGS) entry which is preliminary data.</text>
</comment>
<comment type="subunit">
    <text evidence="11">Component of the oligosaccharyltransferase (OST) complex.</text>
</comment>
<dbReference type="EMBL" id="JABSTR010000011">
    <property type="protein sequence ID" value="KAH9381405.1"/>
    <property type="molecule type" value="Genomic_DNA"/>
</dbReference>
<evidence type="ECO:0000256" key="5">
    <source>
        <dbReference type="ARBA" id="ARBA00017611"/>
    </source>
</evidence>